<feature type="compositionally biased region" description="Basic and acidic residues" evidence="1">
    <location>
        <begin position="72"/>
        <end position="84"/>
    </location>
</feature>
<evidence type="ECO:0000256" key="1">
    <source>
        <dbReference type="SAM" id="MobiDB-lite"/>
    </source>
</evidence>
<evidence type="ECO:0000313" key="3">
    <source>
        <dbReference type="Proteomes" id="UP000886998"/>
    </source>
</evidence>
<protein>
    <submittedName>
        <fullName evidence="2">Uncharacterized protein</fullName>
    </submittedName>
</protein>
<organism evidence="2 3">
    <name type="scientific">Trichonephila inaurata madagascariensis</name>
    <dbReference type="NCBI Taxonomy" id="2747483"/>
    <lineage>
        <taxon>Eukaryota</taxon>
        <taxon>Metazoa</taxon>
        <taxon>Ecdysozoa</taxon>
        <taxon>Arthropoda</taxon>
        <taxon>Chelicerata</taxon>
        <taxon>Arachnida</taxon>
        <taxon>Araneae</taxon>
        <taxon>Araneomorphae</taxon>
        <taxon>Entelegynae</taxon>
        <taxon>Araneoidea</taxon>
        <taxon>Nephilidae</taxon>
        <taxon>Trichonephila</taxon>
        <taxon>Trichonephila inaurata</taxon>
    </lineage>
</organism>
<accession>A0A8X6YS13</accession>
<comment type="caution">
    <text evidence="2">The sequence shown here is derived from an EMBL/GenBank/DDBJ whole genome shotgun (WGS) entry which is preliminary data.</text>
</comment>
<dbReference type="AlphaFoldDB" id="A0A8X6YS13"/>
<dbReference type="EMBL" id="BMAV01021411">
    <property type="protein sequence ID" value="GFY75467.1"/>
    <property type="molecule type" value="Genomic_DNA"/>
</dbReference>
<feature type="region of interest" description="Disordered" evidence="1">
    <location>
        <begin position="1"/>
        <end position="26"/>
    </location>
</feature>
<name>A0A8X6YS13_9ARAC</name>
<proteinExistence type="predicted"/>
<feature type="region of interest" description="Disordered" evidence="1">
    <location>
        <begin position="63"/>
        <end position="90"/>
    </location>
</feature>
<sequence>METIRRCHRHASTSLRQMPDHTPEEPLYKSTYRAARDRSNHGLSGLVRPNITYAQVANGFLTQKHPTNGDIRGPDFQHKLRPEKQFPSNR</sequence>
<keyword evidence="3" id="KW-1185">Reference proteome</keyword>
<gene>
    <name evidence="2" type="ORF">TNIN_181391</name>
</gene>
<dbReference type="Proteomes" id="UP000886998">
    <property type="component" value="Unassembled WGS sequence"/>
</dbReference>
<evidence type="ECO:0000313" key="2">
    <source>
        <dbReference type="EMBL" id="GFY75467.1"/>
    </source>
</evidence>
<feature type="compositionally biased region" description="Basic residues" evidence="1">
    <location>
        <begin position="1"/>
        <end position="11"/>
    </location>
</feature>
<reference evidence="2" key="1">
    <citation type="submission" date="2020-08" db="EMBL/GenBank/DDBJ databases">
        <title>Multicomponent nature underlies the extraordinary mechanical properties of spider dragline silk.</title>
        <authorList>
            <person name="Kono N."/>
            <person name="Nakamura H."/>
            <person name="Mori M."/>
            <person name="Yoshida Y."/>
            <person name="Ohtoshi R."/>
            <person name="Malay A.D."/>
            <person name="Moran D.A.P."/>
            <person name="Tomita M."/>
            <person name="Numata K."/>
            <person name="Arakawa K."/>
        </authorList>
    </citation>
    <scope>NUCLEOTIDE SEQUENCE</scope>
</reference>